<comment type="caution">
    <text evidence="2">The sequence shown here is derived from an EMBL/GenBank/DDBJ whole genome shotgun (WGS) entry which is preliminary data.</text>
</comment>
<dbReference type="Gene3D" id="3.30.420.40">
    <property type="match status" value="2"/>
</dbReference>
<keyword evidence="1" id="KW-0812">Transmembrane</keyword>
<keyword evidence="1" id="KW-1133">Transmembrane helix</keyword>
<accession>A0A1G1Z7L7</accession>
<name>A0A1G1Z7L7_9BACT</name>
<dbReference type="Proteomes" id="UP000176544">
    <property type="component" value="Unassembled WGS sequence"/>
</dbReference>
<sequence>MSKEDALRKLGRWFEKISPPVPVGGLQITDFAVRYAGQKGGRFIVESMRLQPGVIEDGKVKSKEILVAVLAELRKRVAPNPRKPISVVLSLSMRDVYIQTFSTPQIGEGDFEEAAGLNARMISPINADNAYYGWQRVSQGFTASANADMLGAFVQRPVVDEFVEIIESAGFGIAAIEFDSMSLARSIERAKLIDSEKPFIIVHIATEGISMVVVRKGLPHFHYFHPWSEIQGDGKSIAVDRLKATLEDELERVINFYFTHWSGEKISDVIFITPVFGDDITELMKEQFSDATVQIIDPAKISVVVGAAWRGRTPRSSDTEISLASLSALGVFERQQLINFVRIWRNILATALGFLLLLFVSTNIFLRNEMSELVRSGGSVLSDPSIKEYLSLSAEAEEFNKLVSAIAAIKGGGVEVAPLLLKMRSLAGDDVSITRLGFDPSDSSMLVNGTAPNESTAVEFKNRIASQPQFTGVNLPLNNILSSGDRVSFSLNFKVASFDFVE</sequence>
<dbReference type="STRING" id="1797692.A3I33_02725"/>
<evidence type="ECO:0000313" key="2">
    <source>
        <dbReference type="EMBL" id="OGY60514.1"/>
    </source>
</evidence>
<organism evidence="2 3">
    <name type="scientific">Candidatus Colwellbacteria bacterium RIFCSPLOWO2_02_FULL_45_11</name>
    <dbReference type="NCBI Taxonomy" id="1797692"/>
    <lineage>
        <taxon>Bacteria</taxon>
        <taxon>Candidatus Colwelliibacteriota</taxon>
    </lineage>
</organism>
<proteinExistence type="predicted"/>
<keyword evidence="1" id="KW-0472">Membrane</keyword>
<gene>
    <name evidence="2" type="ORF">A3I33_02725</name>
</gene>
<evidence type="ECO:0000256" key="1">
    <source>
        <dbReference type="SAM" id="Phobius"/>
    </source>
</evidence>
<feature type="transmembrane region" description="Helical" evidence="1">
    <location>
        <begin position="343"/>
        <end position="366"/>
    </location>
</feature>
<reference evidence="2 3" key="1">
    <citation type="journal article" date="2016" name="Nat. Commun.">
        <title>Thousands of microbial genomes shed light on interconnected biogeochemical processes in an aquifer system.</title>
        <authorList>
            <person name="Anantharaman K."/>
            <person name="Brown C.T."/>
            <person name="Hug L.A."/>
            <person name="Sharon I."/>
            <person name="Castelle C.J."/>
            <person name="Probst A.J."/>
            <person name="Thomas B.C."/>
            <person name="Singh A."/>
            <person name="Wilkins M.J."/>
            <person name="Karaoz U."/>
            <person name="Brodie E.L."/>
            <person name="Williams K.H."/>
            <person name="Hubbard S.S."/>
            <person name="Banfield J.F."/>
        </authorList>
    </citation>
    <scope>NUCLEOTIDE SEQUENCE [LARGE SCALE GENOMIC DNA]</scope>
</reference>
<protein>
    <submittedName>
        <fullName evidence="2">Uncharacterized protein</fullName>
    </submittedName>
</protein>
<dbReference type="EMBL" id="MHJA01000030">
    <property type="protein sequence ID" value="OGY60514.1"/>
    <property type="molecule type" value="Genomic_DNA"/>
</dbReference>
<evidence type="ECO:0000313" key="3">
    <source>
        <dbReference type="Proteomes" id="UP000176544"/>
    </source>
</evidence>
<dbReference type="AlphaFoldDB" id="A0A1G1Z7L7"/>
<dbReference type="Gene3D" id="3.30.1490.300">
    <property type="match status" value="1"/>
</dbReference>